<dbReference type="InterPro" id="IPR036390">
    <property type="entry name" value="WH_DNA-bd_sf"/>
</dbReference>
<reference evidence="6" key="1">
    <citation type="submission" date="2017-05" db="EMBL/GenBank/DDBJ databases">
        <title>Complete and WGS of Bordetella genogroups.</title>
        <authorList>
            <person name="Spilker T."/>
            <person name="Lipuma J."/>
        </authorList>
    </citation>
    <scope>NUCLEOTIDE SEQUENCE [LARGE SCALE GENOMIC DNA]</scope>
    <source>
        <strain evidence="6">AU16122</strain>
    </source>
</reference>
<dbReference type="InterPro" id="IPR019887">
    <property type="entry name" value="Tscrpt_reg_AsnC/Lrp_C"/>
</dbReference>
<dbReference type="Pfam" id="PF13412">
    <property type="entry name" value="HTH_24"/>
    <property type="match status" value="1"/>
</dbReference>
<gene>
    <name evidence="5" type="ORF">CAL29_05005</name>
</gene>
<dbReference type="AlphaFoldDB" id="A0A261SK22"/>
<dbReference type="EMBL" id="NEVM01000001">
    <property type="protein sequence ID" value="OZI37746.1"/>
    <property type="molecule type" value="Genomic_DNA"/>
</dbReference>
<dbReference type="SMART" id="SM00344">
    <property type="entry name" value="HTH_ASNC"/>
    <property type="match status" value="1"/>
</dbReference>
<dbReference type="Proteomes" id="UP000216020">
    <property type="component" value="Unassembled WGS sequence"/>
</dbReference>
<dbReference type="InterPro" id="IPR019888">
    <property type="entry name" value="Tscrpt_reg_AsnC-like"/>
</dbReference>
<dbReference type="PANTHER" id="PTHR30154:SF46">
    <property type="entry name" value="TRANSCRIPTIONAL REGULATORY PROTEIN"/>
    <property type="match status" value="1"/>
</dbReference>
<dbReference type="InterPro" id="IPR000485">
    <property type="entry name" value="AsnC-type_HTH_dom"/>
</dbReference>
<dbReference type="Gene3D" id="3.30.70.920">
    <property type="match status" value="1"/>
</dbReference>
<evidence type="ECO:0000259" key="4">
    <source>
        <dbReference type="PROSITE" id="PS50956"/>
    </source>
</evidence>
<evidence type="ECO:0000313" key="5">
    <source>
        <dbReference type="EMBL" id="OZI37746.1"/>
    </source>
</evidence>
<dbReference type="GO" id="GO:0043200">
    <property type="term" value="P:response to amino acid"/>
    <property type="evidence" value="ECO:0007669"/>
    <property type="project" value="TreeGrafter"/>
</dbReference>
<keyword evidence="2" id="KW-0238">DNA-binding</keyword>
<keyword evidence="3" id="KW-0804">Transcription</keyword>
<dbReference type="InterPro" id="IPR036388">
    <property type="entry name" value="WH-like_DNA-bd_sf"/>
</dbReference>
<dbReference type="CDD" id="cd00090">
    <property type="entry name" value="HTH_ARSR"/>
    <property type="match status" value="1"/>
</dbReference>
<keyword evidence="1" id="KW-0805">Transcription regulation</keyword>
<dbReference type="PROSITE" id="PS50956">
    <property type="entry name" value="HTH_ASNC_2"/>
    <property type="match status" value="1"/>
</dbReference>
<feature type="domain" description="HTH asnC-type" evidence="4">
    <location>
        <begin position="6"/>
        <end position="67"/>
    </location>
</feature>
<keyword evidence="6" id="KW-1185">Reference proteome</keyword>
<sequence>MSEIELDKTDRRILAELQRDGRLSNQELADRVSLSPSPCLRRVRRLEEEGYIRRYVALVDPDKVGFGLLAYVTIRLNKHSGASHAPMADFARDVQAWPEVVACYAMTGDMDYLLRVQVRDLADFSRFAMDTLMQHPAVVDMRSSFALQKLKETTELALEGR</sequence>
<proteinExistence type="predicted"/>
<dbReference type="SUPFAM" id="SSF46785">
    <property type="entry name" value="Winged helix' DNA-binding domain"/>
    <property type="match status" value="1"/>
</dbReference>
<evidence type="ECO:0000313" key="6">
    <source>
        <dbReference type="Proteomes" id="UP000216020"/>
    </source>
</evidence>
<organism evidence="5 6">
    <name type="scientific">Bordetella genomosp. 10</name>
    <dbReference type="NCBI Taxonomy" id="1416804"/>
    <lineage>
        <taxon>Bacteria</taxon>
        <taxon>Pseudomonadati</taxon>
        <taxon>Pseudomonadota</taxon>
        <taxon>Betaproteobacteria</taxon>
        <taxon>Burkholderiales</taxon>
        <taxon>Alcaligenaceae</taxon>
        <taxon>Bordetella</taxon>
    </lineage>
</organism>
<dbReference type="OrthoDB" id="8526125at2"/>
<evidence type="ECO:0000256" key="1">
    <source>
        <dbReference type="ARBA" id="ARBA00023015"/>
    </source>
</evidence>
<comment type="caution">
    <text evidence="5">The sequence shown here is derived from an EMBL/GenBank/DDBJ whole genome shotgun (WGS) entry which is preliminary data.</text>
</comment>
<evidence type="ECO:0000256" key="3">
    <source>
        <dbReference type="ARBA" id="ARBA00023163"/>
    </source>
</evidence>
<dbReference type="InterPro" id="IPR011008">
    <property type="entry name" value="Dimeric_a/b-barrel"/>
</dbReference>
<dbReference type="RefSeq" id="WP_094851845.1">
    <property type="nucleotide sequence ID" value="NZ_NEVM01000001.1"/>
</dbReference>
<dbReference type="PRINTS" id="PR00033">
    <property type="entry name" value="HTHASNC"/>
</dbReference>
<protein>
    <submittedName>
        <fullName evidence="5">AsnC family transcriptional regulator</fullName>
    </submittedName>
</protein>
<dbReference type="InterPro" id="IPR011991">
    <property type="entry name" value="ArsR-like_HTH"/>
</dbReference>
<dbReference type="GO" id="GO:0006355">
    <property type="term" value="P:regulation of DNA-templated transcription"/>
    <property type="evidence" value="ECO:0007669"/>
    <property type="project" value="UniProtKB-ARBA"/>
</dbReference>
<dbReference type="FunFam" id="1.10.10.10:FF:000186">
    <property type="entry name" value="AsnC family transcriptional regulator"/>
    <property type="match status" value="1"/>
</dbReference>
<dbReference type="PANTHER" id="PTHR30154">
    <property type="entry name" value="LEUCINE-RESPONSIVE REGULATORY PROTEIN"/>
    <property type="match status" value="1"/>
</dbReference>
<accession>A0A261SK22</accession>
<dbReference type="GO" id="GO:0043565">
    <property type="term" value="F:sequence-specific DNA binding"/>
    <property type="evidence" value="ECO:0007669"/>
    <property type="project" value="InterPro"/>
</dbReference>
<name>A0A261SK22_9BORD</name>
<dbReference type="SUPFAM" id="SSF54909">
    <property type="entry name" value="Dimeric alpha+beta barrel"/>
    <property type="match status" value="1"/>
</dbReference>
<dbReference type="GO" id="GO:0005829">
    <property type="term" value="C:cytosol"/>
    <property type="evidence" value="ECO:0007669"/>
    <property type="project" value="TreeGrafter"/>
</dbReference>
<dbReference type="Pfam" id="PF01037">
    <property type="entry name" value="AsnC_trans_reg"/>
    <property type="match status" value="1"/>
</dbReference>
<evidence type="ECO:0000256" key="2">
    <source>
        <dbReference type="ARBA" id="ARBA00023125"/>
    </source>
</evidence>
<dbReference type="Gene3D" id="1.10.10.10">
    <property type="entry name" value="Winged helix-like DNA-binding domain superfamily/Winged helix DNA-binding domain"/>
    <property type="match status" value="1"/>
</dbReference>